<dbReference type="AlphaFoldDB" id="A0A2R6NQU7"/>
<sequence length="50" mass="5743">MFPVSQSTTPSPIRGIYCVQYRRPLSLHIVGISEEYPDWRNIYAKQSGSL</sequence>
<proteinExistence type="predicted"/>
<protein>
    <submittedName>
        <fullName evidence="1">Uncharacterized protein</fullName>
    </submittedName>
</protein>
<accession>A0A2R6NQU7</accession>
<name>A0A2R6NQU7_9APHY</name>
<dbReference type="Proteomes" id="UP000186601">
    <property type="component" value="Unassembled WGS sequence"/>
</dbReference>
<gene>
    <name evidence="1" type="ORF">PHLCEN_2v9688</name>
</gene>
<evidence type="ECO:0000313" key="1">
    <source>
        <dbReference type="EMBL" id="PSR74622.1"/>
    </source>
</evidence>
<keyword evidence="2" id="KW-1185">Reference proteome</keyword>
<dbReference type="EMBL" id="MLYV02000975">
    <property type="protein sequence ID" value="PSR74622.1"/>
    <property type="molecule type" value="Genomic_DNA"/>
</dbReference>
<evidence type="ECO:0000313" key="2">
    <source>
        <dbReference type="Proteomes" id="UP000186601"/>
    </source>
</evidence>
<reference evidence="1 2" key="1">
    <citation type="submission" date="2018-02" db="EMBL/GenBank/DDBJ databases">
        <title>Genome sequence of the basidiomycete white-rot fungus Phlebia centrifuga.</title>
        <authorList>
            <person name="Granchi Z."/>
            <person name="Peng M."/>
            <person name="de Vries R.P."/>
            <person name="Hilden K."/>
            <person name="Makela M.R."/>
            <person name="Grigoriev I."/>
            <person name="Riley R."/>
        </authorList>
    </citation>
    <scope>NUCLEOTIDE SEQUENCE [LARGE SCALE GENOMIC DNA]</scope>
    <source>
        <strain evidence="1 2">FBCC195</strain>
    </source>
</reference>
<comment type="caution">
    <text evidence="1">The sequence shown here is derived from an EMBL/GenBank/DDBJ whole genome shotgun (WGS) entry which is preliminary data.</text>
</comment>
<organism evidence="1 2">
    <name type="scientific">Hermanssonia centrifuga</name>
    <dbReference type="NCBI Taxonomy" id="98765"/>
    <lineage>
        <taxon>Eukaryota</taxon>
        <taxon>Fungi</taxon>
        <taxon>Dikarya</taxon>
        <taxon>Basidiomycota</taxon>
        <taxon>Agaricomycotina</taxon>
        <taxon>Agaricomycetes</taxon>
        <taxon>Polyporales</taxon>
        <taxon>Meruliaceae</taxon>
        <taxon>Hermanssonia</taxon>
    </lineage>
</organism>